<feature type="domain" description="Lipoyl-binding" evidence="10">
    <location>
        <begin position="2"/>
        <end position="77"/>
    </location>
</feature>
<dbReference type="RefSeq" id="WP_215217570.1">
    <property type="nucleotide sequence ID" value="NZ_CP075587.1"/>
</dbReference>
<dbReference type="Gene3D" id="4.10.320.10">
    <property type="entry name" value="E3-binding domain"/>
    <property type="match status" value="1"/>
</dbReference>
<dbReference type="SUPFAM" id="SSF47005">
    <property type="entry name" value="Peripheral subunit-binding domain of 2-oxo acid dehydrogenase complex"/>
    <property type="match status" value="1"/>
</dbReference>
<dbReference type="Pfam" id="PF00364">
    <property type="entry name" value="Biotin_lipoyl"/>
    <property type="match status" value="1"/>
</dbReference>
<evidence type="ECO:0000256" key="3">
    <source>
        <dbReference type="ARBA" id="ARBA00022679"/>
    </source>
</evidence>
<reference evidence="12 13" key="1">
    <citation type="journal article" date="2022" name="bioRxiv">
        <title>Ecology and evolution of chlamydial symbionts of arthropods.</title>
        <authorList>
            <person name="Halter T."/>
            <person name="Koestlbacher S."/>
            <person name="Collingro A."/>
            <person name="Sixt B.S."/>
            <person name="Toenshoff E.R."/>
            <person name="Hendrickx F."/>
            <person name="Kostanjsek R."/>
            <person name="Horn M."/>
        </authorList>
    </citation>
    <scope>NUCLEOTIDE SEQUENCE [LARGE SCALE GENOMIC DNA]</scope>
    <source>
        <strain evidence="12">W744xW776</strain>
    </source>
</reference>
<dbReference type="PROSITE" id="PS50968">
    <property type="entry name" value="BIOTINYL_LIPOYL"/>
    <property type="match status" value="1"/>
</dbReference>
<dbReference type="EMBL" id="CP075587">
    <property type="protein sequence ID" value="QYF48566.1"/>
    <property type="molecule type" value="Genomic_DNA"/>
</dbReference>
<accession>A0ABX8V0C1</accession>
<dbReference type="InterPro" id="IPR036625">
    <property type="entry name" value="E3-bd_dom_sf"/>
</dbReference>
<evidence type="ECO:0000256" key="5">
    <source>
        <dbReference type="ARBA" id="ARBA00023315"/>
    </source>
</evidence>
<evidence type="ECO:0000259" key="10">
    <source>
        <dbReference type="PROSITE" id="PS50968"/>
    </source>
</evidence>
<dbReference type="SUPFAM" id="SSF52777">
    <property type="entry name" value="CoA-dependent acyltransferases"/>
    <property type="match status" value="1"/>
</dbReference>
<dbReference type="Gene3D" id="3.30.559.10">
    <property type="entry name" value="Chloramphenicol acetyltransferase-like domain"/>
    <property type="match status" value="1"/>
</dbReference>
<keyword evidence="13" id="KW-1185">Reference proteome</keyword>
<evidence type="ECO:0000256" key="9">
    <source>
        <dbReference type="SAM" id="MobiDB-lite"/>
    </source>
</evidence>
<feature type="region of interest" description="Disordered" evidence="9">
    <location>
        <begin position="93"/>
        <end position="124"/>
    </location>
</feature>
<dbReference type="NCBIfam" id="TIGR01349">
    <property type="entry name" value="PDHac_trf_mito"/>
    <property type="match status" value="1"/>
</dbReference>
<dbReference type="InterPro" id="IPR000089">
    <property type="entry name" value="Biotin_lipoyl"/>
</dbReference>
<evidence type="ECO:0000256" key="7">
    <source>
        <dbReference type="ARBA" id="ARBA00048370"/>
    </source>
</evidence>
<keyword evidence="12" id="KW-0670">Pyruvate</keyword>
<dbReference type="EC" id="2.3.1.12" evidence="8"/>
<dbReference type="Pfam" id="PF00198">
    <property type="entry name" value="2-oxoacid_dh"/>
    <property type="match status" value="1"/>
</dbReference>
<dbReference type="InterPro" id="IPR006257">
    <property type="entry name" value="LAT1"/>
</dbReference>
<comment type="catalytic activity">
    <reaction evidence="7 8">
        <text>N(6)-[(R)-dihydrolipoyl]-L-lysyl-[protein] + acetyl-CoA = N(6)-[(R)-S(8)-acetyldihydrolipoyl]-L-lysyl-[protein] + CoA</text>
        <dbReference type="Rhea" id="RHEA:17017"/>
        <dbReference type="Rhea" id="RHEA-COMP:10475"/>
        <dbReference type="Rhea" id="RHEA-COMP:10478"/>
        <dbReference type="ChEBI" id="CHEBI:57287"/>
        <dbReference type="ChEBI" id="CHEBI:57288"/>
        <dbReference type="ChEBI" id="CHEBI:83100"/>
        <dbReference type="ChEBI" id="CHEBI:83111"/>
        <dbReference type="EC" id="2.3.1.12"/>
    </reaction>
</comment>
<evidence type="ECO:0000256" key="4">
    <source>
        <dbReference type="ARBA" id="ARBA00022823"/>
    </source>
</evidence>
<dbReference type="PANTHER" id="PTHR23151">
    <property type="entry name" value="DIHYDROLIPOAMIDE ACETYL/SUCCINYL-TRANSFERASE-RELATED"/>
    <property type="match status" value="1"/>
</dbReference>
<evidence type="ECO:0000256" key="6">
    <source>
        <dbReference type="ARBA" id="ARBA00025211"/>
    </source>
</evidence>
<keyword evidence="3 8" id="KW-0808">Transferase</keyword>
<comment type="function">
    <text evidence="6">The pyruvate dehydrogenase complex catalyzes the overall conversion of pyruvate to acetyl-CoA and CO(2). It contains multiple copies of three enzymatic components: pyruvate dehydrogenase (E1), dihydrolipoamide acetyltransferase (E2) and lipoamide dehydrogenase (E3).</text>
</comment>
<sequence>MPFTVTMPKLSPTMEEGNIVKWLKKEGSYIKEGDAFIEIATDKSTVEHAALDEGWLRKILVQENHTAQVNQAIAIFTEEENESIEGYRPEGISLTQEEPPQEPQKQPTSNTEEPLEATTRIKASPLARKIAKKQGLNLNLVKGSGPKGRIMSRDLVFASSSTNMKQQELPKRAAGEFEEESLSPMRKVIAQRLQDAKSFIPHFYCAQEVQMDKVVSLREELISLGIKLSFNDFILRATALALREYPHVNSGFNPDSRTIIRFKTVDIAIAVSIPDGLITPIVRAADDKNLQELSKEVKSLAGKAQANKLKREEYEGGSFTISNLGMYGISEFVAIINPPQAAILAVGAIEEKPIVVDKKIVIGKTLKLQLSADHRVLDGIDAAKFLKTLQKYLEAPSMLLLEPV</sequence>
<feature type="domain" description="Peripheral subunit-binding (PSBD)" evidence="11">
    <location>
        <begin position="122"/>
        <end position="159"/>
    </location>
</feature>
<name>A0ABX8V0C1_9BACT</name>
<evidence type="ECO:0000256" key="1">
    <source>
        <dbReference type="ARBA" id="ARBA00007317"/>
    </source>
</evidence>
<comment type="cofactor">
    <cofactor evidence="8">
        <name>(R)-lipoate</name>
        <dbReference type="ChEBI" id="CHEBI:83088"/>
    </cofactor>
    <text evidence="8">Binds 1 lipoyl cofactor covalently.</text>
</comment>
<evidence type="ECO:0000313" key="12">
    <source>
        <dbReference type="EMBL" id="QYF48566.1"/>
    </source>
</evidence>
<dbReference type="InterPro" id="IPR001078">
    <property type="entry name" value="2-oxoacid_DH_actylTfrase"/>
</dbReference>
<keyword evidence="4 8" id="KW-0450">Lipoyl</keyword>
<protein>
    <recommendedName>
        <fullName evidence="8">Acetyltransferase component of pyruvate dehydrogenase complex</fullName>
        <ecNumber evidence="8">2.3.1.12</ecNumber>
    </recommendedName>
</protein>
<evidence type="ECO:0000256" key="2">
    <source>
        <dbReference type="ARBA" id="ARBA00011484"/>
    </source>
</evidence>
<organism evidence="12 13">
    <name type="scientific">Candidatus Rhabdochlamydia oedothoracis</name>
    <dbReference type="NCBI Taxonomy" id="2720720"/>
    <lineage>
        <taxon>Bacteria</taxon>
        <taxon>Pseudomonadati</taxon>
        <taxon>Chlamydiota</taxon>
        <taxon>Chlamydiia</taxon>
        <taxon>Parachlamydiales</taxon>
        <taxon>Candidatus Rhabdochlamydiaceae</taxon>
        <taxon>Candidatus Rhabdochlamydia</taxon>
    </lineage>
</organism>
<dbReference type="PANTHER" id="PTHR23151:SF90">
    <property type="entry name" value="DIHYDROLIPOYLLYSINE-RESIDUE ACETYLTRANSFERASE COMPONENT OF PYRUVATE DEHYDROGENASE COMPLEX, MITOCHONDRIAL-RELATED"/>
    <property type="match status" value="1"/>
</dbReference>
<keyword evidence="5 8" id="KW-0012">Acyltransferase</keyword>
<dbReference type="Gene3D" id="2.40.50.100">
    <property type="match status" value="1"/>
</dbReference>
<evidence type="ECO:0000259" key="11">
    <source>
        <dbReference type="PROSITE" id="PS51826"/>
    </source>
</evidence>
<evidence type="ECO:0000313" key="13">
    <source>
        <dbReference type="Proteomes" id="UP000826014"/>
    </source>
</evidence>
<dbReference type="SUPFAM" id="SSF51230">
    <property type="entry name" value="Single hybrid motif"/>
    <property type="match status" value="1"/>
</dbReference>
<comment type="subunit">
    <text evidence="2">Forms a 24-polypeptide structural core with octahedral symmetry.</text>
</comment>
<dbReference type="InterPro" id="IPR004167">
    <property type="entry name" value="PSBD"/>
</dbReference>
<dbReference type="Proteomes" id="UP000826014">
    <property type="component" value="Chromosome"/>
</dbReference>
<proteinExistence type="inferred from homology"/>
<dbReference type="PROSITE" id="PS51826">
    <property type="entry name" value="PSBD"/>
    <property type="match status" value="1"/>
</dbReference>
<dbReference type="GO" id="GO:0004742">
    <property type="term" value="F:dihydrolipoyllysine-residue acetyltransferase activity"/>
    <property type="evidence" value="ECO:0007669"/>
    <property type="project" value="UniProtKB-EC"/>
</dbReference>
<gene>
    <name evidence="12" type="ORF">RHABOEDO_000750</name>
</gene>
<dbReference type="InterPro" id="IPR023213">
    <property type="entry name" value="CAT-like_dom_sf"/>
</dbReference>
<dbReference type="InterPro" id="IPR045257">
    <property type="entry name" value="E2/Pdx1"/>
</dbReference>
<dbReference type="InterPro" id="IPR011053">
    <property type="entry name" value="Single_hybrid_motif"/>
</dbReference>
<dbReference type="Pfam" id="PF02817">
    <property type="entry name" value="E3_binding"/>
    <property type="match status" value="1"/>
</dbReference>
<dbReference type="CDD" id="cd06849">
    <property type="entry name" value="lipoyl_domain"/>
    <property type="match status" value="1"/>
</dbReference>
<comment type="similarity">
    <text evidence="1 8">Belongs to the 2-oxoacid dehydrogenase family.</text>
</comment>
<evidence type="ECO:0000256" key="8">
    <source>
        <dbReference type="RuleBase" id="RU361137"/>
    </source>
</evidence>